<dbReference type="EMBL" id="FN667741">
    <property type="protein sequence ID" value="CBJ79619.1"/>
    <property type="molecule type" value="Genomic_DNA"/>
</dbReference>
<accession>D3UWB0</accession>
<evidence type="ECO:0000313" key="3">
    <source>
        <dbReference type="Proteomes" id="UP000002045"/>
    </source>
</evidence>
<keyword evidence="1" id="KW-1133">Transmembrane helix</keyword>
<keyword evidence="1" id="KW-0472">Membrane</keyword>
<sequence length="77" mass="8704">MLYPVYTPGNNFLSGILQSLLIFFTFNKILQTRKPALPSIKTHLKTPFMLLCHTSGVIQALLSFLSPSTKTRHPILF</sequence>
<gene>
    <name evidence="2" type="ordered locus">XBJ1_0470</name>
</gene>
<dbReference type="HOGENOM" id="CLU_2637249_0_0_6"/>
<reference evidence="2" key="1">
    <citation type="journal article" date="2011" name="PLoS ONE">
        <title>The entomopathogenic bacterial endosymbionts xenorhabdus and photorhabdus: convergent lifestyles from divergent genomes.</title>
        <authorList>
            <person name="Chaston J.M."/>
            <person name="Suen G."/>
            <person name="Tucker S.L."/>
            <person name="Andersen A.W."/>
            <person name="Bhasin A."/>
            <person name="Bode E."/>
            <person name="Bode H.B."/>
            <person name="Brachmann A.O."/>
            <person name="Cowles C.E."/>
            <person name="Cowles K.N."/>
            <person name="Darby C."/>
            <person name="de Leon L."/>
            <person name="Drace K."/>
            <person name="Du Z."/>
            <person name="Givaudan A."/>
            <person name="Herbert Tran E.E."/>
            <person name="Jewell K.A."/>
            <person name="Knack J.J."/>
            <person name="Krasomil-Osterfeld K.C."/>
            <person name="Kukor R."/>
            <person name="Lanois A."/>
            <person name="Latreille P."/>
            <person name="Leimgruber N.K."/>
            <person name="Lipke C.M."/>
            <person name="Liu R."/>
            <person name="Lu X."/>
            <person name="Martens E.C."/>
            <person name="Marri P.R."/>
            <person name="Medigue C."/>
            <person name="Menard M.L."/>
            <person name="Miller N.M."/>
            <person name="Morales-Soto N."/>
            <person name="Norton S."/>
            <person name="Ogier J.C."/>
            <person name="Orchard S.S."/>
            <person name="Park D."/>
            <person name="Park Y."/>
            <person name="Qurollo B.A."/>
            <person name="Sugar D.R."/>
            <person name="Richards G.R."/>
            <person name="Rouy Z."/>
            <person name="Slominski B."/>
            <person name="Slominski K."/>
            <person name="Snyder H."/>
            <person name="Tjaden B.C."/>
            <person name="van der Hoeven R."/>
            <person name="Welch R.D."/>
            <person name="Wheeler C."/>
            <person name="Xiang B."/>
            <person name="Barbazuk B."/>
            <person name="Gaudriault S."/>
            <person name="Goodner B."/>
            <person name="Slater S.C."/>
            <person name="Forst S."/>
            <person name="Goldman B.S."/>
            <person name="Goodrich-Blair H."/>
        </authorList>
    </citation>
    <scope>NUCLEOTIDE SEQUENCE [LARGE SCALE GENOMIC DNA]</scope>
    <source>
        <strain evidence="2">SS-2004</strain>
    </source>
</reference>
<evidence type="ECO:0000256" key="1">
    <source>
        <dbReference type="SAM" id="Phobius"/>
    </source>
</evidence>
<organism evidence="2 3">
    <name type="scientific">Xenorhabdus bovienii (strain SS-2004)</name>
    <name type="common">Xenorhabdus nematophila subsp. bovienii</name>
    <dbReference type="NCBI Taxonomy" id="406818"/>
    <lineage>
        <taxon>Bacteria</taxon>
        <taxon>Pseudomonadati</taxon>
        <taxon>Pseudomonadota</taxon>
        <taxon>Gammaproteobacteria</taxon>
        <taxon>Enterobacterales</taxon>
        <taxon>Morganellaceae</taxon>
        <taxon>Xenorhabdus</taxon>
    </lineage>
</organism>
<dbReference type="STRING" id="406818.XBJ1_0470"/>
<proteinExistence type="predicted"/>
<dbReference type="KEGG" id="xbo:XBJ1_0470"/>
<evidence type="ECO:0000313" key="2">
    <source>
        <dbReference type="EMBL" id="CBJ79619.1"/>
    </source>
</evidence>
<feature type="transmembrane region" description="Helical" evidence="1">
    <location>
        <begin position="12"/>
        <end position="30"/>
    </location>
</feature>
<keyword evidence="1" id="KW-0812">Transmembrane</keyword>
<name>D3UWB0_XENBS</name>
<dbReference type="Proteomes" id="UP000002045">
    <property type="component" value="Chromosome"/>
</dbReference>
<protein>
    <submittedName>
        <fullName evidence="2">Uncharacterized protein</fullName>
    </submittedName>
</protein>
<dbReference type="AlphaFoldDB" id="D3UWB0"/>